<dbReference type="InterPro" id="IPR000477">
    <property type="entry name" value="RT_dom"/>
</dbReference>
<feature type="region of interest" description="Disordered" evidence="8">
    <location>
        <begin position="374"/>
        <end position="443"/>
    </location>
</feature>
<keyword evidence="5" id="KW-0255">Endonuclease</keyword>
<keyword evidence="4" id="KW-0540">Nuclease</keyword>
<dbReference type="InterPro" id="IPR041373">
    <property type="entry name" value="RT_RNaseH"/>
</dbReference>
<evidence type="ECO:0000259" key="9">
    <source>
        <dbReference type="PROSITE" id="PS50994"/>
    </source>
</evidence>
<dbReference type="Pfam" id="PF17921">
    <property type="entry name" value="Integrase_H2C2"/>
    <property type="match status" value="1"/>
</dbReference>
<reference evidence="11" key="1">
    <citation type="submission" date="2025-08" db="UniProtKB">
        <authorList>
            <consortium name="RefSeq"/>
        </authorList>
    </citation>
    <scope>IDENTIFICATION</scope>
    <source>
        <tissue evidence="11">Leaves</tissue>
    </source>
</reference>
<evidence type="ECO:0000256" key="2">
    <source>
        <dbReference type="ARBA" id="ARBA00022679"/>
    </source>
</evidence>
<dbReference type="Gene3D" id="1.10.340.70">
    <property type="match status" value="1"/>
</dbReference>
<feature type="region of interest" description="Disordered" evidence="8">
    <location>
        <begin position="1"/>
        <end position="88"/>
    </location>
</feature>
<keyword evidence="3" id="KW-0548">Nucleotidyltransferase</keyword>
<dbReference type="GeneID" id="140007357"/>
<evidence type="ECO:0000256" key="5">
    <source>
        <dbReference type="ARBA" id="ARBA00022759"/>
    </source>
</evidence>
<dbReference type="SUPFAM" id="SSF56672">
    <property type="entry name" value="DNA/RNA polymerases"/>
    <property type="match status" value="1"/>
</dbReference>
<evidence type="ECO:0000256" key="3">
    <source>
        <dbReference type="ARBA" id="ARBA00022695"/>
    </source>
</evidence>
<keyword evidence="10" id="KW-1185">Reference proteome</keyword>
<evidence type="ECO:0000256" key="7">
    <source>
        <dbReference type="ARBA" id="ARBA00022918"/>
    </source>
</evidence>
<dbReference type="Pfam" id="PF00665">
    <property type="entry name" value="rve"/>
    <property type="match status" value="1"/>
</dbReference>
<sequence length="1822" mass="208078">MSTARARNRTLEEYRSSCKTTQERRAGPRFHAGDLIFDPEVEKTARRTRKETRQLREEHYSAASESSEPGVDPTDSFGDTSSDSDQEEFTMANAQTLRELAAPDLTQQPLCITFPALNDNIPFELKSGLIQLLPSFHGLPGEEPYKHLQEFDVVCNNMKPPGITEEQIKMRAFPFSLKDSAKDWLYYLSPGSITTWGQLMKKFLDKYFPASRAASLRKEICGIKQHPGESLYEYWERYKSLLRRCPHHQISEQLIIQYFYEGLIFRDRSIIDAASGGALVNKTPQEARELIEGMAENSQQFSIREDVPIRRVNEIETPSVQQQLNELTAFVRQQSVRNASQARVCGICTGIGHSADICPMIQEETAEQVNMADHAPAPRKQYDPYSSTYNPGWRDHPNLSYGGNRQPNFAQNRQSNFVPNKPPGYQQQYQPRPPPPPQSGSSMEEMMKQMMTTMAQNQQRTEATILQNQQRTEATVMQYQQRTDSEIQDIRNQISQMATTINRLDAQNQGKLPSQPELNPKNVSAMTLRSGKEIQGPEPVIPKDKDEEKIENEIGREGRNGADPKVLPDPIIAVKTNPPPFPSRLEKSKKQDKEKEILEVFRKVEINIPLLDAIKQVPKYAKFLRDLCVNRRRLKGDERVIVGKNVSAVLQRKLPPKCGDPGMFTIPCKIGNTVIRRAMLDLGASINVMPKSIYASLKLGPLKETGIIIQLADRTNAYPDGLVEDVLVKVNDLVFPADFYVLDMDDDHSPDPSPLLLGRPFMSTAQTKIDVNKGILSMEFDGEIVHFNIFDTMKYPSNSNFSSVFSVSAIDPVVQEVFETVGRDELEVALTKHLELETTPEVEWSEDLKCTIGALHSLPTTTKRYEASPIFIPEPHQRVLPSVVQAPELELKPLPEHLKYAYLGDNETLPVIISSALSKIQEEKLIRVLREHKEAIGWTIADIKGISPAICMHRIRLEDDAKPVRQAQRRLNPLMMEVKAGVTVEANQTGELVPVRKPTGWRQCIDYRRLNAVTKKDHFPLPFIDQMVERLAGRAYYCFLDGFSGYFQITIAPEDQEKTTFTCPFGTFAYRRMPFGLCNAPATFQKCMVSIFSEYVEKIIEVFMDDFSVYGDSFDTCLDNLKLILIRCIGTNLVLNWEKCHFMVEHGIVLGHIVSSKGIEVDKAKIDIISALPYPASVREVRSFLGHAGFYRRFIKDFSKIGAPLFQLLQKDVAFEFDDKCERAFNKLKELLTSPPIIQPPDWNLPFEIMCDASDYAVGAVLGQRVGKAAHVIYYASRALNGAQLNYSTTEKELLAVIFALEKFRSYLLGAKVIVFSDHAALRYLMTKKDAKPRLIRWILLLQEFDLEIRDKKGSENLVADHLSRILVEEDSEPLKDAFPEEHLFSLNSQLPWYADLVNYLVTGNFPAGWPKSKRDKLKSDVKYFIWDDPYLWKRCADQVMRRCVSEMEFQSILAFCHTFACGGHFGPKRTAHKVLESGFYWPSLFKDAYVFCKSCDRCQRVGNIARKDHMPQVPMIFVEIFDVWGIDFMGPFPTSFGFLYILLAVDYVSKWVEAKATRTNDSKVVADFIRSNIFVRFGMPRAIVSDRGTHFCNKIVAALFRKYGVLHRVSTSYHPQTNGQAEVSNREIKSILEKMVRPDRKDWSQRLEDALWAYRTAYKTPIGMSPYRLVFGKSCHLPVEFEHKAFWAVKQCNMDIEEGGVQRKLQLQELEEIRNEAYENAVIYKEKNKIFHDQQISRKTFECGQKVLLYHSKLQLFPGKLRSRWIGPFVVTNVFHYGAVEIQSLKAEKKFVVNGHRLKPYYEGVPTERVEVPFSHDVPAW</sequence>
<evidence type="ECO:0000256" key="6">
    <source>
        <dbReference type="ARBA" id="ARBA00022801"/>
    </source>
</evidence>
<dbReference type="Pfam" id="PF00078">
    <property type="entry name" value="RVT_1"/>
    <property type="match status" value="1"/>
</dbReference>
<dbReference type="InterPro" id="IPR043128">
    <property type="entry name" value="Rev_trsase/Diguanyl_cyclase"/>
</dbReference>
<name>A0ABM4UFZ4_COFAR</name>
<dbReference type="PANTHER" id="PTHR37984">
    <property type="entry name" value="PROTEIN CBG26694"/>
    <property type="match status" value="1"/>
</dbReference>
<dbReference type="Proteomes" id="UP001652660">
    <property type="component" value="Chromosome 5c"/>
</dbReference>
<dbReference type="Pfam" id="PF17917">
    <property type="entry name" value="RT_RNaseH"/>
    <property type="match status" value="1"/>
</dbReference>
<dbReference type="InterPro" id="IPR043502">
    <property type="entry name" value="DNA/RNA_pol_sf"/>
</dbReference>
<feature type="compositionally biased region" description="Low complexity" evidence="8">
    <location>
        <begin position="61"/>
        <end position="81"/>
    </location>
</feature>
<dbReference type="InterPro" id="IPR021109">
    <property type="entry name" value="Peptidase_aspartic_dom_sf"/>
</dbReference>
<dbReference type="Gene3D" id="3.30.70.270">
    <property type="match status" value="2"/>
</dbReference>
<keyword evidence="7" id="KW-0695">RNA-directed DNA polymerase</keyword>
<dbReference type="Pfam" id="PF03732">
    <property type="entry name" value="Retrotrans_gag"/>
    <property type="match status" value="1"/>
</dbReference>
<dbReference type="Gene3D" id="3.30.420.10">
    <property type="entry name" value="Ribonuclease H-like superfamily/Ribonuclease H"/>
    <property type="match status" value="1"/>
</dbReference>
<feature type="compositionally biased region" description="Polar residues" evidence="8">
    <location>
        <begin position="401"/>
        <end position="418"/>
    </location>
</feature>
<dbReference type="InterPro" id="IPR036397">
    <property type="entry name" value="RNaseH_sf"/>
</dbReference>
<evidence type="ECO:0000256" key="1">
    <source>
        <dbReference type="ARBA" id="ARBA00012493"/>
    </source>
</evidence>
<dbReference type="InterPro" id="IPR001584">
    <property type="entry name" value="Integrase_cat-core"/>
</dbReference>
<evidence type="ECO:0000313" key="11">
    <source>
        <dbReference type="RefSeq" id="XP_071906199.1"/>
    </source>
</evidence>
<protein>
    <recommendedName>
        <fullName evidence="1">RNA-directed DNA polymerase</fullName>
        <ecNumber evidence="1">2.7.7.49</ecNumber>
    </recommendedName>
</protein>
<keyword evidence="6" id="KW-0378">Hydrolase</keyword>
<dbReference type="Gene3D" id="2.40.70.10">
    <property type="entry name" value="Acid Proteases"/>
    <property type="match status" value="1"/>
</dbReference>
<evidence type="ECO:0000256" key="8">
    <source>
        <dbReference type="SAM" id="MobiDB-lite"/>
    </source>
</evidence>
<evidence type="ECO:0000256" key="4">
    <source>
        <dbReference type="ARBA" id="ARBA00022722"/>
    </source>
</evidence>
<dbReference type="InterPro" id="IPR005162">
    <property type="entry name" value="Retrotrans_gag_dom"/>
</dbReference>
<feature type="domain" description="Integrase catalytic" evidence="9">
    <location>
        <begin position="1511"/>
        <end position="1675"/>
    </location>
</feature>
<keyword evidence="2" id="KW-0808">Transferase</keyword>
<dbReference type="InterPro" id="IPR050951">
    <property type="entry name" value="Retrovirus_Pol_polyprotein"/>
</dbReference>
<dbReference type="CDD" id="cd00303">
    <property type="entry name" value="retropepsin_like"/>
    <property type="match status" value="1"/>
</dbReference>
<dbReference type="EC" id="2.7.7.49" evidence="1"/>
<feature type="compositionally biased region" description="Basic and acidic residues" evidence="8">
    <location>
        <begin position="40"/>
        <end position="60"/>
    </location>
</feature>
<organism evidence="10 11">
    <name type="scientific">Coffea arabica</name>
    <name type="common">Arabian coffee</name>
    <dbReference type="NCBI Taxonomy" id="13443"/>
    <lineage>
        <taxon>Eukaryota</taxon>
        <taxon>Viridiplantae</taxon>
        <taxon>Streptophyta</taxon>
        <taxon>Embryophyta</taxon>
        <taxon>Tracheophyta</taxon>
        <taxon>Spermatophyta</taxon>
        <taxon>Magnoliopsida</taxon>
        <taxon>eudicotyledons</taxon>
        <taxon>Gunneridae</taxon>
        <taxon>Pentapetalae</taxon>
        <taxon>asterids</taxon>
        <taxon>lamiids</taxon>
        <taxon>Gentianales</taxon>
        <taxon>Rubiaceae</taxon>
        <taxon>Ixoroideae</taxon>
        <taxon>Gardenieae complex</taxon>
        <taxon>Bertiereae - Coffeeae clade</taxon>
        <taxon>Coffeeae</taxon>
        <taxon>Coffea</taxon>
    </lineage>
</organism>
<dbReference type="PANTHER" id="PTHR37984:SF5">
    <property type="entry name" value="PROTEIN NYNRIN-LIKE"/>
    <property type="match status" value="1"/>
</dbReference>
<dbReference type="PROSITE" id="PS50994">
    <property type="entry name" value="INTEGRASE"/>
    <property type="match status" value="1"/>
</dbReference>
<dbReference type="InterPro" id="IPR041588">
    <property type="entry name" value="Integrase_H2C2"/>
</dbReference>
<dbReference type="SUPFAM" id="SSF53098">
    <property type="entry name" value="Ribonuclease H-like"/>
    <property type="match status" value="1"/>
</dbReference>
<evidence type="ECO:0000313" key="10">
    <source>
        <dbReference type="Proteomes" id="UP001652660"/>
    </source>
</evidence>
<proteinExistence type="predicted"/>
<feature type="compositionally biased region" description="Basic and acidic residues" evidence="8">
    <location>
        <begin position="9"/>
        <end position="26"/>
    </location>
</feature>
<dbReference type="RefSeq" id="XP_071906199.1">
    <property type="nucleotide sequence ID" value="XM_072050098.1"/>
</dbReference>
<accession>A0ABM4UFZ4</accession>
<gene>
    <name evidence="11" type="primary">LOC140007357</name>
</gene>
<dbReference type="Gene3D" id="3.10.10.10">
    <property type="entry name" value="HIV Type 1 Reverse Transcriptase, subunit A, domain 1"/>
    <property type="match status" value="1"/>
</dbReference>
<dbReference type="SUPFAM" id="SSF50630">
    <property type="entry name" value="Acid proteases"/>
    <property type="match status" value="1"/>
</dbReference>
<dbReference type="InterPro" id="IPR012337">
    <property type="entry name" value="RNaseH-like_sf"/>
</dbReference>
<dbReference type="CDD" id="cd09274">
    <property type="entry name" value="RNase_HI_RT_Ty3"/>
    <property type="match status" value="1"/>
</dbReference>
<dbReference type="CDD" id="cd01647">
    <property type="entry name" value="RT_LTR"/>
    <property type="match status" value="1"/>
</dbReference>